<dbReference type="AlphaFoldDB" id="J3L128"/>
<name>J3L128_ORYBR</name>
<dbReference type="PANTHER" id="PTHR31170:SF18">
    <property type="entry name" value="(WILD MALAYSIAN BANANA) HYPOTHETICAL PROTEIN"/>
    <property type="match status" value="1"/>
</dbReference>
<dbReference type="InterPro" id="IPR004158">
    <property type="entry name" value="DUF247_pln"/>
</dbReference>
<evidence type="ECO:0000256" key="2">
    <source>
        <dbReference type="SAM" id="Phobius"/>
    </source>
</evidence>
<evidence type="ECO:0000313" key="3">
    <source>
        <dbReference type="EnsemblPlants" id="OB01G29340.1"/>
    </source>
</evidence>
<accession>J3L128</accession>
<dbReference type="Gramene" id="OB01G29340.1">
    <property type="protein sequence ID" value="OB01G29340.1"/>
    <property type="gene ID" value="OB01G29340"/>
</dbReference>
<reference evidence="3" key="1">
    <citation type="journal article" date="2013" name="Nat. Commun.">
        <title>Whole-genome sequencing of Oryza brachyantha reveals mechanisms underlying Oryza genome evolution.</title>
        <authorList>
            <person name="Chen J."/>
            <person name="Huang Q."/>
            <person name="Gao D."/>
            <person name="Wang J."/>
            <person name="Lang Y."/>
            <person name="Liu T."/>
            <person name="Li B."/>
            <person name="Bai Z."/>
            <person name="Luis Goicoechea J."/>
            <person name="Liang C."/>
            <person name="Chen C."/>
            <person name="Zhang W."/>
            <person name="Sun S."/>
            <person name="Liao Y."/>
            <person name="Zhang X."/>
            <person name="Yang L."/>
            <person name="Song C."/>
            <person name="Wang M."/>
            <person name="Shi J."/>
            <person name="Liu G."/>
            <person name="Liu J."/>
            <person name="Zhou H."/>
            <person name="Zhou W."/>
            <person name="Yu Q."/>
            <person name="An N."/>
            <person name="Chen Y."/>
            <person name="Cai Q."/>
            <person name="Wang B."/>
            <person name="Liu B."/>
            <person name="Min J."/>
            <person name="Huang Y."/>
            <person name="Wu H."/>
            <person name="Li Z."/>
            <person name="Zhang Y."/>
            <person name="Yin Y."/>
            <person name="Song W."/>
            <person name="Jiang J."/>
            <person name="Jackson S.A."/>
            <person name="Wing R.A."/>
            <person name="Wang J."/>
            <person name="Chen M."/>
        </authorList>
    </citation>
    <scope>NUCLEOTIDE SEQUENCE [LARGE SCALE GENOMIC DNA]</scope>
    <source>
        <strain evidence="3">cv. IRGC 101232</strain>
    </source>
</reference>
<dbReference type="Pfam" id="PF03140">
    <property type="entry name" value="DUF247"/>
    <property type="match status" value="2"/>
</dbReference>
<dbReference type="eggNOG" id="ENOG502RY48">
    <property type="taxonomic scope" value="Eukaryota"/>
</dbReference>
<proteinExistence type="predicted"/>
<dbReference type="EnsemblPlants" id="OB01G29340.1">
    <property type="protein sequence ID" value="OB01G29340.1"/>
    <property type="gene ID" value="OB01G29340"/>
</dbReference>
<feature type="compositionally biased region" description="Gly residues" evidence="1">
    <location>
        <begin position="97"/>
        <end position="109"/>
    </location>
</feature>
<dbReference type="HOGENOM" id="CLU_020188_0_4_1"/>
<evidence type="ECO:0000256" key="1">
    <source>
        <dbReference type="SAM" id="MobiDB-lite"/>
    </source>
</evidence>
<keyword evidence="2" id="KW-0812">Transmembrane</keyword>
<dbReference type="STRING" id="4533.J3L128"/>
<keyword evidence="2" id="KW-1133">Transmembrane helix</keyword>
<evidence type="ECO:0000313" key="4">
    <source>
        <dbReference type="Proteomes" id="UP000006038"/>
    </source>
</evidence>
<dbReference type="PANTHER" id="PTHR31170">
    <property type="entry name" value="BNAC04G53230D PROTEIN"/>
    <property type="match status" value="1"/>
</dbReference>
<protein>
    <submittedName>
        <fullName evidence="3">Uncharacterized protein</fullName>
    </submittedName>
</protein>
<feature type="compositionally biased region" description="Low complexity" evidence="1">
    <location>
        <begin position="115"/>
        <end position="126"/>
    </location>
</feature>
<feature type="transmembrane region" description="Helical" evidence="2">
    <location>
        <begin position="406"/>
        <end position="429"/>
    </location>
</feature>
<sequence>MATPSLEGLVEARLGALIREEAWRKNQPFTIFRVPAYIVESNRVRTSRAWCPCIGPYYHGHGVPTLRAMEDHKYVELPERPSVPLSRRRRDRSGGHVSRGGAGSGGPGAGVLQRAPAPAASAPTTSSRCSYWTASCFILEFFFKWHERKTDTLSSVGWNLTSVVSDLLLVENQIPFFVLERIYAIVAGTQGSRDSLLNLLVEYCYVRPSGRRTRRSAPSKAFRGEAQAEWSATAGQALGVFDAQPQADTATSAGAAEDTARHRAARGGGDLRAAEHATATAQIPTIEIDDMNRTVLVNLITLEPTRGRDQQPGLITSYVALMSNLIVTARDVELLRERGVLESRVSDDEEAAQFFSRLARGTAMNDERQAFAALYEEVRRYCNSRWYYRVRKALLELRRDYLSSPWTIISVVAATIILFLTATQTYVAVFPAKNN</sequence>
<feature type="region of interest" description="Disordered" evidence="1">
    <location>
        <begin position="80"/>
        <end position="126"/>
    </location>
</feature>
<feature type="region of interest" description="Disordered" evidence="1">
    <location>
        <begin position="248"/>
        <end position="271"/>
    </location>
</feature>
<keyword evidence="4" id="KW-1185">Reference proteome</keyword>
<dbReference type="Proteomes" id="UP000006038">
    <property type="component" value="Chromosome 1"/>
</dbReference>
<organism evidence="3">
    <name type="scientific">Oryza brachyantha</name>
    <name type="common">malo sina</name>
    <dbReference type="NCBI Taxonomy" id="4533"/>
    <lineage>
        <taxon>Eukaryota</taxon>
        <taxon>Viridiplantae</taxon>
        <taxon>Streptophyta</taxon>
        <taxon>Embryophyta</taxon>
        <taxon>Tracheophyta</taxon>
        <taxon>Spermatophyta</taxon>
        <taxon>Magnoliopsida</taxon>
        <taxon>Liliopsida</taxon>
        <taxon>Poales</taxon>
        <taxon>Poaceae</taxon>
        <taxon>BOP clade</taxon>
        <taxon>Oryzoideae</taxon>
        <taxon>Oryzeae</taxon>
        <taxon>Oryzinae</taxon>
        <taxon>Oryza</taxon>
    </lineage>
</organism>
<keyword evidence="2" id="KW-0472">Membrane</keyword>
<reference evidence="3" key="2">
    <citation type="submission" date="2013-04" db="UniProtKB">
        <authorList>
            <consortium name="EnsemblPlants"/>
        </authorList>
    </citation>
    <scope>IDENTIFICATION</scope>
</reference>